<dbReference type="KEGG" id="ibu:IB211_01823c"/>
<reference evidence="2" key="2">
    <citation type="submission" date="2015-04" db="EMBL/GenBank/DDBJ databases">
        <title>A butyrogenic pathway from the amino acid lysine in a human gut commensal.</title>
        <authorList>
            <person name="de Vos W.M."/>
            <person name="Bui N.T.P."/>
            <person name="Plugge C.M."/>
            <person name="Ritari J."/>
        </authorList>
    </citation>
    <scope>NUCLEOTIDE SEQUENCE [LARGE SCALE GENOMIC DNA]</scope>
    <source>
        <strain evidence="2">AF211</strain>
    </source>
</reference>
<dbReference type="AlphaFoldDB" id="A0A0S2W4C0"/>
<evidence type="ECO:0008006" key="3">
    <source>
        <dbReference type="Google" id="ProtNLM"/>
    </source>
</evidence>
<proteinExistence type="predicted"/>
<dbReference type="Proteomes" id="UP000064844">
    <property type="component" value="Chromosome"/>
</dbReference>
<protein>
    <recommendedName>
        <fullName evidence="3">GGDEF domain-containing protein</fullName>
    </recommendedName>
</protein>
<evidence type="ECO:0000313" key="1">
    <source>
        <dbReference type="EMBL" id="ALP94214.1"/>
    </source>
</evidence>
<keyword evidence="2" id="KW-1185">Reference proteome</keyword>
<evidence type="ECO:0000313" key="2">
    <source>
        <dbReference type="Proteomes" id="UP000064844"/>
    </source>
</evidence>
<accession>A0A0S2W4C0</accession>
<sequence>MILDGACGAFHPLLIECLTEIAERIPAELRPRKARRQSEMQVYNVVEELLKQKDLGISGRALRLAEQEREKTQFFASKAEEVRKAVERTVVKEYPGLGLSISIGGVHSVRLMVEAVKRADQRMYAAKTKRRGAPAGGR</sequence>
<gene>
    <name evidence="1" type="ORF">IB211_01823c</name>
</gene>
<organism evidence="1 2">
    <name type="scientific">Intestinimonas butyriciproducens</name>
    <dbReference type="NCBI Taxonomy" id="1297617"/>
    <lineage>
        <taxon>Bacteria</taxon>
        <taxon>Bacillati</taxon>
        <taxon>Bacillota</taxon>
        <taxon>Clostridia</taxon>
        <taxon>Eubacteriales</taxon>
        <taxon>Intestinimonas</taxon>
    </lineage>
</organism>
<name>A0A0S2W4C0_9FIRM</name>
<reference evidence="1 2" key="1">
    <citation type="journal article" date="2015" name="Nat. Commun.">
        <title>Production of butyrate from lysine and the Amadori product fructoselysine by a human gut commensal.</title>
        <authorList>
            <person name="Bui T.P."/>
            <person name="Ritari J."/>
            <person name="Boeren S."/>
            <person name="de Waard P."/>
            <person name="Plugge C.M."/>
            <person name="de Vos W.M."/>
        </authorList>
    </citation>
    <scope>NUCLEOTIDE SEQUENCE [LARGE SCALE GENOMIC DNA]</scope>
    <source>
        <strain evidence="1 2">AF211</strain>
    </source>
</reference>
<dbReference type="STRING" id="1297617.IB211_01823c"/>
<dbReference type="EMBL" id="CP011307">
    <property type="protein sequence ID" value="ALP94214.1"/>
    <property type="molecule type" value="Genomic_DNA"/>
</dbReference>